<evidence type="ECO:0000313" key="1">
    <source>
        <dbReference type="EMBL" id="KKQ92392.1"/>
    </source>
</evidence>
<proteinExistence type="predicted"/>
<dbReference type="STRING" id="1618572.UT17_C0002G0055"/>
<comment type="caution">
    <text evidence="1">The sequence shown here is derived from an EMBL/GenBank/DDBJ whole genome shotgun (WGS) entry which is preliminary data.</text>
</comment>
<dbReference type="EMBL" id="LBVU01000002">
    <property type="protein sequence ID" value="KKQ92392.1"/>
    <property type="molecule type" value="Genomic_DNA"/>
</dbReference>
<accession>A0A0G0LMW8</accession>
<dbReference type="AlphaFoldDB" id="A0A0G0LMW8"/>
<reference evidence="1 2" key="1">
    <citation type="journal article" date="2015" name="Nature">
        <title>rRNA introns, odd ribosomes, and small enigmatic genomes across a large radiation of phyla.</title>
        <authorList>
            <person name="Brown C.T."/>
            <person name="Hug L.A."/>
            <person name="Thomas B.C."/>
            <person name="Sharon I."/>
            <person name="Castelle C.J."/>
            <person name="Singh A."/>
            <person name="Wilkins M.J."/>
            <person name="Williams K.H."/>
            <person name="Banfield J.F."/>
        </authorList>
    </citation>
    <scope>NUCLEOTIDE SEQUENCE [LARGE SCALE GENOMIC DNA]</scope>
</reference>
<protein>
    <recommendedName>
        <fullName evidence="3">Type 4 fimbrial biogenesis protein PilX N-terminal domain-containing protein</fullName>
    </recommendedName>
</protein>
<evidence type="ECO:0000313" key="2">
    <source>
        <dbReference type="Proteomes" id="UP000034774"/>
    </source>
</evidence>
<name>A0A0G0LMW8_9BACT</name>
<sequence length="303" mass="31674">MKVQSIKYKADSGQALVLVLLFLAVVLTLVLFILSRSITGIAVSSGSEEAIRAFSAAEAGIEKALVIGAGGTNVSIGSATYSSDVSDVAQGSNNFVYPLSLTSGGSATIWFVAHDSANNDALICSIGSPCFTGQTIKVCWGNPGTAASDATTPAIELSVFYETTPGDLATIKIARAAFDPFAARNPANNFSLPDAGTCAIGGEIYEFGREIDLSTLGIPAGSYNEQNGLQFARLRIFYNTDVAHKIGFDVNFPGNTVLPSQGSQIDSTGTAGQSNRRLSVFQGWPEPPPIFDFAIYSSTGITK</sequence>
<evidence type="ECO:0008006" key="3">
    <source>
        <dbReference type="Google" id="ProtNLM"/>
    </source>
</evidence>
<organism evidence="1 2">
    <name type="scientific">Candidatus Woesebacteria bacterium GW2011_GWB1_39_10</name>
    <dbReference type="NCBI Taxonomy" id="1618572"/>
    <lineage>
        <taxon>Bacteria</taxon>
        <taxon>Candidatus Woeseibacteriota</taxon>
    </lineage>
</organism>
<dbReference type="Proteomes" id="UP000034774">
    <property type="component" value="Unassembled WGS sequence"/>
</dbReference>
<gene>
    <name evidence="1" type="ORF">UT17_C0002G0055</name>
</gene>